<dbReference type="EMBL" id="JACHBW010000014">
    <property type="protein sequence ID" value="MBB6104809.1"/>
    <property type="molecule type" value="Genomic_DNA"/>
</dbReference>
<gene>
    <name evidence="1" type="ORF">F4827_004674</name>
</gene>
<comment type="caution">
    <text evidence="1">The sequence shown here is derived from an EMBL/GenBank/DDBJ whole genome shotgun (WGS) entry which is preliminary data.</text>
</comment>
<dbReference type="Gene3D" id="2.130.10.10">
    <property type="entry name" value="YVTN repeat-like/Quinoprotein amine dehydrogenase"/>
    <property type="match status" value="1"/>
</dbReference>
<dbReference type="InterPro" id="IPR015943">
    <property type="entry name" value="WD40/YVTN_repeat-like_dom_sf"/>
</dbReference>
<evidence type="ECO:0000313" key="1">
    <source>
        <dbReference type="EMBL" id="MBB6104809.1"/>
    </source>
</evidence>
<dbReference type="GO" id="GO:0016853">
    <property type="term" value="F:isomerase activity"/>
    <property type="evidence" value="ECO:0007669"/>
    <property type="project" value="UniProtKB-KW"/>
</dbReference>
<dbReference type="AlphaFoldDB" id="A0A7W9U0L0"/>
<keyword evidence="2" id="KW-1185">Reference proteome</keyword>
<dbReference type="RefSeq" id="WP_183727542.1">
    <property type="nucleotide sequence ID" value="NZ_JACHBW010000014.1"/>
</dbReference>
<accession>A0A7W9U0L0</accession>
<keyword evidence="1" id="KW-0413">Isomerase</keyword>
<reference evidence="1 2" key="1">
    <citation type="submission" date="2020-08" db="EMBL/GenBank/DDBJ databases">
        <title>Above-ground endophytic microbial communities from plants in different locations in the United States.</title>
        <authorList>
            <person name="Frank C."/>
        </authorList>
    </citation>
    <scope>NUCLEOTIDE SEQUENCE [LARGE SCALE GENOMIC DNA]</scope>
    <source>
        <strain evidence="1 2">WP4_2_2</strain>
    </source>
</reference>
<dbReference type="Proteomes" id="UP000571554">
    <property type="component" value="Unassembled WGS sequence"/>
</dbReference>
<proteinExistence type="predicted"/>
<name>A0A7W9U0L0_9BURK</name>
<evidence type="ECO:0000313" key="2">
    <source>
        <dbReference type="Proteomes" id="UP000571554"/>
    </source>
</evidence>
<sequence length="38" mass="4168">MSVYRIDAKTGALHETRQYPVGKGANRVEVVNYAGSND</sequence>
<protein>
    <submittedName>
        <fullName evidence="1">6-phosphogluconolactonase (Cycloisomerase 2 family)</fullName>
    </submittedName>
</protein>
<organism evidence="1 2">
    <name type="scientific">Paraburkholderia bannensis</name>
    <dbReference type="NCBI Taxonomy" id="765414"/>
    <lineage>
        <taxon>Bacteria</taxon>
        <taxon>Pseudomonadati</taxon>
        <taxon>Pseudomonadota</taxon>
        <taxon>Betaproteobacteria</taxon>
        <taxon>Burkholderiales</taxon>
        <taxon>Burkholderiaceae</taxon>
        <taxon>Paraburkholderia</taxon>
    </lineage>
</organism>